<evidence type="ECO:0000259" key="1">
    <source>
        <dbReference type="Pfam" id="PF00027"/>
    </source>
</evidence>
<dbReference type="InterPro" id="IPR000595">
    <property type="entry name" value="cNMP-bd_dom"/>
</dbReference>
<sequence length="194" mass="22666">MPQAIINFLETIHPLPGELKQALMESIIIEKFPKHHKLIRPGHTCEHVYFVIKGILRGYWMQRRKEVTVCFIRENETATSVAGMFNQAPGKGYVDVVETAELGYIRLDTMWELSRRFPEFGQVVEYFVRRYNRQVLRRFRLTVMRPAKERFQSFLKNYPGLVHRVPLKYVASSLALTPETLSRIKAALPPHTSH</sequence>
<comment type="caution">
    <text evidence="2">The sequence shown here is derived from an EMBL/GenBank/DDBJ whole genome shotgun (WGS) entry which is preliminary data.</text>
</comment>
<protein>
    <submittedName>
        <fullName evidence="2">CRP-like cAMP-binding protein</fullName>
    </submittedName>
</protein>
<dbReference type="AlphaFoldDB" id="A0A562SZH5"/>
<dbReference type="SUPFAM" id="SSF51206">
    <property type="entry name" value="cAMP-binding domain-like"/>
    <property type="match status" value="1"/>
</dbReference>
<evidence type="ECO:0000313" key="2">
    <source>
        <dbReference type="EMBL" id="TWI86671.1"/>
    </source>
</evidence>
<keyword evidence="3" id="KW-1185">Reference proteome</keyword>
<dbReference type="Gene3D" id="2.60.120.10">
    <property type="entry name" value="Jelly Rolls"/>
    <property type="match status" value="1"/>
</dbReference>
<proteinExistence type="predicted"/>
<dbReference type="InterPro" id="IPR018490">
    <property type="entry name" value="cNMP-bd_dom_sf"/>
</dbReference>
<gene>
    <name evidence="2" type="ORF">LX66_3934</name>
</gene>
<dbReference type="CDD" id="cd00038">
    <property type="entry name" value="CAP_ED"/>
    <property type="match status" value="1"/>
</dbReference>
<reference evidence="2 3" key="1">
    <citation type="journal article" date="2013" name="Stand. Genomic Sci.">
        <title>Genomic Encyclopedia of Type Strains, Phase I: The one thousand microbial genomes (KMG-I) project.</title>
        <authorList>
            <person name="Kyrpides N.C."/>
            <person name="Woyke T."/>
            <person name="Eisen J.A."/>
            <person name="Garrity G."/>
            <person name="Lilburn T.G."/>
            <person name="Beck B.J."/>
            <person name="Whitman W.B."/>
            <person name="Hugenholtz P."/>
            <person name="Klenk H.P."/>
        </authorList>
    </citation>
    <scope>NUCLEOTIDE SEQUENCE [LARGE SCALE GENOMIC DNA]</scope>
    <source>
        <strain evidence="2 3">DSM 13484</strain>
    </source>
</reference>
<dbReference type="Proteomes" id="UP000316778">
    <property type="component" value="Unassembled WGS sequence"/>
</dbReference>
<dbReference type="InterPro" id="IPR014710">
    <property type="entry name" value="RmlC-like_jellyroll"/>
</dbReference>
<name>A0A562SZH5_CHIJA</name>
<evidence type="ECO:0000313" key="3">
    <source>
        <dbReference type="Proteomes" id="UP000316778"/>
    </source>
</evidence>
<dbReference type="EMBL" id="VLLG01000004">
    <property type="protein sequence ID" value="TWI86671.1"/>
    <property type="molecule type" value="Genomic_DNA"/>
</dbReference>
<accession>A0A562SZH5</accession>
<feature type="domain" description="Cyclic nucleotide-binding" evidence="1">
    <location>
        <begin position="30"/>
        <end position="115"/>
    </location>
</feature>
<organism evidence="2 3">
    <name type="scientific">Chitinophaga japonensis</name>
    <name type="common">Flexibacter japonensis</name>
    <dbReference type="NCBI Taxonomy" id="104662"/>
    <lineage>
        <taxon>Bacteria</taxon>
        <taxon>Pseudomonadati</taxon>
        <taxon>Bacteroidota</taxon>
        <taxon>Chitinophagia</taxon>
        <taxon>Chitinophagales</taxon>
        <taxon>Chitinophagaceae</taxon>
        <taxon>Chitinophaga</taxon>
    </lineage>
</organism>
<dbReference type="Pfam" id="PF00027">
    <property type="entry name" value="cNMP_binding"/>
    <property type="match status" value="1"/>
</dbReference>